<gene>
    <name evidence="3" type="ORF">TRAPUB_14040</name>
</gene>
<evidence type="ECO:0000313" key="4">
    <source>
        <dbReference type="Proteomes" id="UP000184267"/>
    </source>
</evidence>
<dbReference type="SUPFAM" id="SSF56112">
    <property type="entry name" value="Protein kinase-like (PK-like)"/>
    <property type="match status" value="1"/>
</dbReference>
<protein>
    <recommendedName>
        <fullName evidence="2">Fungal-type protein kinase domain-containing protein</fullName>
    </recommendedName>
</protein>
<dbReference type="Proteomes" id="UP000184267">
    <property type="component" value="Unassembled WGS sequence"/>
</dbReference>
<sequence length="308" mass="35264">MFEVAKPLKEFSDSKELLNALMCCIIAHCQAMEIPILHRDISSGNILLVWNPELKKWEGMLTDWEIATDFTEKCHYRGRPMTGLGTSAFAAGRWLSPGRGSPEREAEDDLEGLLHVLVYLAVTHIPSNLKNVGAFIQRYFNEDGYSAMKNGSYRLRCIEEGKILISEKRSGTELQFALPSGAAGRSTRRPRYTHPLNNVIQQLFEWLRARYEALPWTSAYRYYGPPEGSDSETFTAERILELLGDAVQDPQWPTGDKCEDRRPKDFHNTPIERTDIRMVLPDDVPIPRPKKHERPEVKLPAAKRRRRA</sequence>
<dbReference type="Pfam" id="PF17667">
    <property type="entry name" value="Pkinase_fungal"/>
    <property type="match status" value="1"/>
</dbReference>
<evidence type="ECO:0000313" key="3">
    <source>
        <dbReference type="EMBL" id="OJT09480.1"/>
    </source>
</evidence>
<dbReference type="OrthoDB" id="5584477at2759"/>
<evidence type="ECO:0000259" key="2">
    <source>
        <dbReference type="Pfam" id="PF17667"/>
    </source>
</evidence>
<feature type="domain" description="Fungal-type protein kinase" evidence="2">
    <location>
        <begin position="3"/>
        <end position="120"/>
    </location>
</feature>
<dbReference type="PROSITE" id="PS00109">
    <property type="entry name" value="PROTEIN_KINASE_TYR"/>
    <property type="match status" value="1"/>
</dbReference>
<comment type="caution">
    <text evidence="3">The sequence shown here is derived from an EMBL/GenBank/DDBJ whole genome shotgun (WGS) entry which is preliminary data.</text>
</comment>
<dbReference type="STRING" id="154538.A0A1M2VPK7"/>
<dbReference type="GO" id="GO:0004672">
    <property type="term" value="F:protein kinase activity"/>
    <property type="evidence" value="ECO:0007669"/>
    <property type="project" value="InterPro"/>
</dbReference>
<dbReference type="InterPro" id="IPR008266">
    <property type="entry name" value="Tyr_kinase_AS"/>
</dbReference>
<organism evidence="3 4">
    <name type="scientific">Trametes pubescens</name>
    <name type="common">White-rot fungus</name>
    <dbReference type="NCBI Taxonomy" id="154538"/>
    <lineage>
        <taxon>Eukaryota</taxon>
        <taxon>Fungi</taxon>
        <taxon>Dikarya</taxon>
        <taxon>Basidiomycota</taxon>
        <taxon>Agaricomycotina</taxon>
        <taxon>Agaricomycetes</taxon>
        <taxon>Polyporales</taxon>
        <taxon>Polyporaceae</taxon>
        <taxon>Trametes</taxon>
    </lineage>
</organism>
<proteinExistence type="predicted"/>
<dbReference type="EMBL" id="MNAD01000906">
    <property type="protein sequence ID" value="OJT09480.1"/>
    <property type="molecule type" value="Genomic_DNA"/>
</dbReference>
<dbReference type="Gene3D" id="1.10.510.10">
    <property type="entry name" value="Transferase(Phosphotransferase) domain 1"/>
    <property type="match status" value="1"/>
</dbReference>
<feature type="compositionally biased region" description="Basic and acidic residues" evidence="1">
    <location>
        <begin position="256"/>
        <end position="276"/>
    </location>
</feature>
<keyword evidence="4" id="KW-1185">Reference proteome</keyword>
<dbReference type="InterPro" id="IPR011009">
    <property type="entry name" value="Kinase-like_dom_sf"/>
</dbReference>
<feature type="region of interest" description="Disordered" evidence="1">
    <location>
        <begin position="250"/>
        <end position="308"/>
    </location>
</feature>
<dbReference type="AlphaFoldDB" id="A0A1M2VPK7"/>
<reference evidence="3 4" key="1">
    <citation type="submission" date="2016-10" db="EMBL/GenBank/DDBJ databases">
        <title>Genome sequence of the basidiomycete white-rot fungus Trametes pubescens.</title>
        <authorList>
            <person name="Makela M.R."/>
            <person name="Granchi Z."/>
            <person name="Peng M."/>
            <person name="De Vries R.P."/>
            <person name="Grigoriev I."/>
            <person name="Riley R."/>
            <person name="Hilden K."/>
        </authorList>
    </citation>
    <scope>NUCLEOTIDE SEQUENCE [LARGE SCALE GENOMIC DNA]</scope>
    <source>
        <strain evidence="3 4">FBCC735</strain>
    </source>
</reference>
<dbReference type="OMA" id="DIAYERE"/>
<evidence type="ECO:0000256" key="1">
    <source>
        <dbReference type="SAM" id="MobiDB-lite"/>
    </source>
</evidence>
<dbReference type="InterPro" id="IPR040976">
    <property type="entry name" value="Pkinase_fungal"/>
</dbReference>
<name>A0A1M2VPK7_TRAPU</name>
<accession>A0A1M2VPK7</accession>